<dbReference type="CDD" id="cd02933">
    <property type="entry name" value="OYE_like_FMN"/>
    <property type="match status" value="1"/>
</dbReference>
<dbReference type="InterPro" id="IPR001155">
    <property type="entry name" value="OxRdtase_FMN_N"/>
</dbReference>
<dbReference type="OrthoDB" id="8523426at2"/>
<dbReference type="EMBL" id="PJZK01000015">
    <property type="protein sequence ID" value="PLR47414.1"/>
    <property type="molecule type" value="Genomic_DNA"/>
</dbReference>
<evidence type="ECO:0000313" key="6">
    <source>
        <dbReference type="Proteomes" id="UP000234626"/>
    </source>
</evidence>
<dbReference type="FunFam" id="3.20.20.70:FF:000059">
    <property type="entry name" value="N-ethylmaleimide reductase, FMN-linked"/>
    <property type="match status" value="1"/>
</dbReference>
<comment type="cofactor">
    <cofactor evidence="1">
        <name>FMN</name>
        <dbReference type="ChEBI" id="CHEBI:58210"/>
    </cofactor>
</comment>
<keyword evidence="6" id="KW-1185">Reference proteome</keyword>
<comment type="similarity">
    <text evidence="2">Belongs to the NADH:flavin oxidoreductase/NADH oxidase family.</text>
</comment>
<proteinExistence type="inferred from homology"/>
<dbReference type="InterPro" id="IPR045247">
    <property type="entry name" value="Oye-like"/>
</dbReference>
<reference evidence="5 6" key="1">
    <citation type="submission" date="2017-12" db="EMBL/GenBank/DDBJ databases">
        <title>Characterization of six clinical isolates of Enterochimera gen. nov., a novel genus of the Yersiniaciae family and the three species Enterochimera arupensis sp. nov., Enterochimera coloradensis sp. nov, and Enterochimera californica sp. nov.</title>
        <authorList>
            <person name="Rossi A."/>
            <person name="Fisher M."/>
        </authorList>
    </citation>
    <scope>NUCLEOTIDE SEQUENCE [LARGE SCALE GENOMIC DNA]</scope>
    <source>
        <strain evidence="5 6">2016Iso1</strain>
    </source>
</reference>
<dbReference type="AlphaFoldDB" id="A0A2N5EKZ6"/>
<dbReference type="Proteomes" id="UP000234626">
    <property type="component" value="Unassembled WGS sequence"/>
</dbReference>
<sequence>MKKLFTGYRLGDITLKNRFIMAPMTRSRARDEHADALTALYYAQRASAGLIISEGLPVSREGTGYLFNPGIYLDSHVEAWLPVTQGVHKKGGKIFAQLWHVGRVSHTSLQPEGQPPVSAVAVQGGSAFAWDENGEPATVPASPPRALLTEEIKQIVADFRKAAANAISAGFDGVEVHGANGYLIEQFINPVLNTRDDGYGGGSLASRTRLLLEIVDAISDEIGTSRTGVRLSPCNQLQDMAPYADTSETYLYIGKELSRRGIAYVHLMAQGPVMFNGLLRDFRKVWRGTLILAGGLTPVQAAALIDDGLTDLAAFGSPFIANPDFVERVRKGWPLTMARRSSYYGGGEEGYTDYPFHGEDHV</sequence>
<dbReference type="RefSeq" id="WP_101829192.1">
    <property type="nucleotide sequence ID" value="NZ_PJZI01000038.1"/>
</dbReference>
<dbReference type="GO" id="GO:0016628">
    <property type="term" value="F:oxidoreductase activity, acting on the CH-CH group of donors, NAD or NADP as acceptor"/>
    <property type="evidence" value="ECO:0007669"/>
    <property type="project" value="UniProtKB-ARBA"/>
</dbReference>
<dbReference type="SUPFAM" id="SSF51395">
    <property type="entry name" value="FMN-linked oxidoreductases"/>
    <property type="match status" value="1"/>
</dbReference>
<gene>
    <name evidence="5" type="ORF">CYR34_14445</name>
</gene>
<protein>
    <submittedName>
        <fullName evidence="5">Alkene reductase</fullName>
    </submittedName>
</protein>
<evidence type="ECO:0000256" key="1">
    <source>
        <dbReference type="ARBA" id="ARBA00001917"/>
    </source>
</evidence>
<name>A0A2N5EKZ6_9GAMM</name>
<feature type="domain" description="NADH:flavin oxidoreductase/NADH oxidase N-terminal" evidence="4">
    <location>
        <begin position="3"/>
        <end position="334"/>
    </location>
</feature>
<dbReference type="PANTHER" id="PTHR22893">
    <property type="entry name" value="NADH OXIDOREDUCTASE-RELATED"/>
    <property type="match status" value="1"/>
</dbReference>
<comment type="caution">
    <text evidence="5">The sequence shown here is derived from an EMBL/GenBank/DDBJ whole genome shotgun (WGS) entry which is preliminary data.</text>
</comment>
<dbReference type="Gene3D" id="3.20.20.70">
    <property type="entry name" value="Aldolase class I"/>
    <property type="match status" value="1"/>
</dbReference>
<organism evidence="5 6">
    <name type="scientific">Chimaeribacter arupi</name>
    <dbReference type="NCBI Taxonomy" id="2060066"/>
    <lineage>
        <taxon>Bacteria</taxon>
        <taxon>Pseudomonadati</taxon>
        <taxon>Pseudomonadota</taxon>
        <taxon>Gammaproteobacteria</taxon>
        <taxon>Enterobacterales</taxon>
        <taxon>Yersiniaceae</taxon>
        <taxon>Chimaeribacter</taxon>
    </lineage>
</organism>
<dbReference type="Pfam" id="PF00724">
    <property type="entry name" value="Oxidored_FMN"/>
    <property type="match status" value="1"/>
</dbReference>
<evidence type="ECO:0000256" key="2">
    <source>
        <dbReference type="ARBA" id="ARBA00005979"/>
    </source>
</evidence>
<dbReference type="InterPro" id="IPR013785">
    <property type="entry name" value="Aldolase_TIM"/>
</dbReference>
<keyword evidence="3" id="KW-0560">Oxidoreductase</keyword>
<evidence type="ECO:0000313" key="5">
    <source>
        <dbReference type="EMBL" id="PLR47414.1"/>
    </source>
</evidence>
<evidence type="ECO:0000256" key="3">
    <source>
        <dbReference type="ARBA" id="ARBA00023002"/>
    </source>
</evidence>
<evidence type="ECO:0000259" key="4">
    <source>
        <dbReference type="Pfam" id="PF00724"/>
    </source>
</evidence>
<accession>A0A2N5EKZ6</accession>
<dbReference type="PANTHER" id="PTHR22893:SF91">
    <property type="entry name" value="NADPH DEHYDROGENASE 2-RELATED"/>
    <property type="match status" value="1"/>
</dbReference>
<dbReference type="GO" id="GO:0010181">
    <property type="term" value="F:FMN binding"/>
    <property type="evidence" value="ECO:0007669"/>
    <property type="project" value="InterPro"/>
</dbReference>
<dbReference type="GO" id="GO:0005829">
    <property type="term" value="C:cytosol"/>
    <property type="evidence" value="ECO:0007669"/>
    <property type="project" value="UniProtKB-ARBA"/>
</dbReference>